<dbReference type="NCBIfam" id="TIGR00231">
    <property type="entry name" value="small_GTP"/>
    <property type="match status" value="1"/>
</dbReference>
<evidence type="ECO:0000256" key="11">
    <source>
        <dbReference type="RuleBase" id="RU000645"/>
    </source>
</evidence>
<evidence type="ECO:0000256" key="2">
    <source>
        <dbReference type="ARBA" id="ARBA00007733"/>
    </source>
</evidence>
<dbReference type="CDD" id="cd01887">
    <property type="entry name" value="IF2_eIF5B"/>
    <property type="match status" value="1"/>
</dbReference>
<keyword evidence="6 9" id="KW-0547">Nucleotide-binding</keyword>
<dbReference type="Pfam" id="PF08364">
    <property type="entry name" value="IF2_assoc"/>
    <property type="match status" value="1"/>
</dbReference>
<dbReference type="GO" id="GO:0003743">
    <property type="term" value="F:translation initiation factor activity"/>
    <property type="evidence" value="ECO:0007669"/>
    <property type="project" value="UniProtKB-KW"/>
</dbReference>
<dbReference type="Proteomes" id="UP001562065">
    <property type="component" value="Unassembled WGS sequence"/>
</dbReference>
<dbReference type="NCBIfam" id="TIGR00487">
    <property type="entry name" value="IF-2"/>
    <property type="match status" value="1"/>
</dbReference>
<dbReference type="RefSeq" id="WP_369454135.1">
    <property type="nucleotide sequence ID" value="NZ_JBGCUO010000001.1"/>
</dbReference>
<evidence type="ECO:0000256" key="8">
    <source>
        <dbReference type="ARBA" id="ARBA00023134"/>
    </source>
</evidence>
<feature type="binding site" evidence="9">
    <location>
        <begin position="519"/>
        <end position="522"/>
    </location>
    <ligand>
        <name>GTP</name>
        <dbReference type="ChEBI" id="CHEBI:37565"/>
    </ligand>
</feature>
<evidence type="ECO:0000313" key="14">
    <source>
        <dbReference type="EMBL" id="MEY1660895.1"/>
    </source>
</evidence>
<evidence type="ECO:0000256" key="3">
    <source>
        <dbReference type="ARBA" id="ARBA00020675"/>
    </source>
</evidence>
<comment type="caution">
    <text evidence="14">The sequence shown here is derived from an EMBL/GenBank/DDBJ whole genome shotgun (WGS) entry which is preliminary data.</text>
</comment>
<dbReference type="InterPro" id="IPR013575">
    <property type="entry name" value="IF2_assoc_dom_bac"/>
</dbReference>
<dbReference type="Gene3D" id="2.40.30.10">
    <property type="entry name" value="Translation factors"/>
    <property type="match status" value="2"/>
</dbReference>
<dbReference type="Pfam" id="PF03144">
    <property type="entry name" value="GTP_EFTU_D2"/>
    <property type="match status" value="1"/>
</dbReference>
<dbReference type="PROSITE" id="PS01176">
    <property type="entry name" value="IF2"/>
    <property type="match status" value="1"/>
</dbReference>
<dbReference type="SUPFAM" id="SSF46955">
    <property type="entry name" value="Putative DNA-binding domain"/>
    <property type="match status" value="1"/>
</dbReference>
<evidence type="ECO:0000256" key="12">
    <source>
        <dbReference type="SAM" id="MobiDB-lite"/>
    </source>
</evidence>
<dbReference type="InterPro" id="IPR036925">
    <property type="entry name" value="TIF_IF2_dom3_sf"/>
</dbReference>
<feature type="compositionally biased region" description="Low complexity" evidence="12">
    <location>
        <begin position="156"/>
        <end position="173"/>
    </location>
</feature>
<comment type="function">
    <text evidence="9 10">One of the essential components for the initiation of protein synthesis. Protects formylmethionyl-tRNA from spontaneous hydrolysis and promotes its binding to the 30S ribosomal subunits. Also involved in the hydrolysis of GTP during the formation of the 70S ribosomal complex.</text>
</comment>
<dbReference type="InterPro" id="IPR044145">
    <property type="entry name" value="IF2_II"/>
</dbReference>
<dbReference type="PANTHER" id="PTHR43381:SF5">
    <property type="entry name" value="TR-TYPE G DOMAIN-CONTAINING PROTEIN"/>
    <property type="match status" value="1"/>
</dbReference>
<evidence type="ECO:0000313" key="15">
    <source>
        <dbReference type="Proteomes" id="UP001562065"/>
    </source>
</evidence>
<dbReference type="InterPro" id="IPR005225">
    <property type="entry name" value="Small_GTP-bd"/>
</dbReference>
<dbReference type="SUPFAM" id="SSF52540">
    <property type="entry name" value="P-loop containing nucleoside triphosphate hydrolases"/>
    <property type="match status" value="1"/>
</dbReference>
<protein>
    <recommendedName>
        <fullName evidence="3 9">Translation initiation factor IF-2</fullName>
    </recommendedName>
</protein>
<feature type="region of interest" description="Disordered" evidence="12">
    <location>
        <begin position="116"/>
        <end position="300"/>
    </location>
</feature>
<evidence type="ECO:0000256" key="4">
    <source>
        <dbReference type="ARBA" id="ARBA00022490"/>
    </source>
</evidence>
<evidence type="ECO:0000256" key="7">
    <source>
        <dbReference type="ARBA" id="ARBA00022917"/>
    </source>
</evidence>
<keyword evidence="8 9" id="KW-0342">GTP-binding</keyword>
<dbReference type="Pfam" id="PF22042">
    <property type="entry name" value="EF-G_D2"/>
    <property type="match status" value="1"/>
</dbReference>
<dbReference type="Pfam" id="PF11987">
    <property type="entry name" value="IF-2"/>
    <property type="match status" value="1"/>
</dbReference>
<dbReference type="InterPro" id="IPR000795">
    <property type="entry name" value="T_Tr_GTP-bd_dom"/>
</dbReference>
<dbReference type="PANTHER" id="PTHR43381">
    <property type="entry name" value="TRANSLATION INITIATION FACTOR IF-2-RELATED"/>
    <property type="match status" value="1"/>
</dbReference>
<dbReference type="InterPro" id="IPR006847">
    <property type="entry name" value="IF2_N"/>
</dbReference>
<dbReference type="InterPro" id="IPR009061">
    <property type="entry name" value="DNA-bd_dom_put_sf"/>
</dbReference>
<comment type="subcellular location">
    <subcellularLocation>
        <location evidence="1 9 11">Cytoplasm</location>
    </subcellularLocation>
</comment>
<evidence type="ECO:0000259" key="13">
    <source>
        <dbReference type="PROSITE" id="PS51722"/>
    </source>
</evidence>
<dbReference type="Pfam" id="PF04760">
    <property type="entry name" value="IF2_N"/>
    <property type="match status" value="2"/>
</dbReference>
<feature type="compositionally biased region" description="Basic and acidic residues" evidence="12">
    <location>
        <begin position="116"/>
        <end position="155"/>
    </location>
</feature>
<feature type="domain" description="Tr-type G" evidence="13">
    <location>
        <begin position="410"/>
        <end position="583"/>
    </location>
</feature>
<dbReference type="Gene3D" id="3.40.50.300">
    <property type="entry name" value="P-loop containing nucleotide triphosphate hydrolases"/>
    <property type="match status" value="1"/>
</dbReference>
<dbReference type="SUPFAM" id="SSF50447">
    <property type="entry name" value="Translation proteins"/>
    <property type="match status" value="2"/>
</dbReference>
<evidence type="ECO:0000256" key="10">
    <source>
        <dbReference type="RuleBase" id="RU000644"/>
    </source>
</evidence>
<gene>
    <name evidence="9 14" type="primary">infB</name>
    <name evidence="14" type="ORF">AB5I84_01905</name>
</gene>
<keyword evidence="15" id="KW-1185">Reference proteome</keyword>
<dbReference type="InterPro" id="IPR015760">
    <property type="entry name" value="TIF_IF2"/>
</dbReference>
<dbReference type="InterPro" id="IPR023115">
    <property type="entry name" value="TIF_IF2_dom3"/>
</dbReference>
<dbReference type="InterPro" id="IPR027417">
    <property type="entry name" value="P-loop_NTPase"/>
</dbReference>
<evidence type="ECO:0000256" key="6">
    <source>
        <dbReference type="ARBA" id="ARBA00022741"/>
    </source>
</evidence>
<feature type="binding site" evidence="9">
    <location>
        <begin position="465"/>
        <end position="469"/>
    </location>
    <ligand>
        <name>GTP</name>
        <dbReference type="ChEBI" id="CHEBI:37565"/>
    </ligand>
</feature>
<sequence>MAETTVKQLAETVGQSVDALLKQMQDAGLNHQGADDAVSAEQRQQLLDHINNTTAAAPGKITLSRKSTSTLKTTGASGKAKTVAVEVRKKRTYVKRSVVDDQERLEAEQRAAEEEAARIAEEEAARKAAEEEAARKAAEEEALRKAAEEAARKAAAEAAAASAEPAAETTADAVADKARRVSVPKTTTRKAEPVQREETAEERAAREQEERRKREAEEQRRKQEAEARRKAEEEAARRTAEEAQRVAAELERRGGEQPVRTGSEEIETGSGIVSEAMEASWRDEERTTKRRRRRPQSQVRNVVAHGQMKSTFQREHGFKAPQEKMVYDVEVPETITVADLAQRMNIKVREVMRTLMKMGEMATANQYLDQETAMLLVEEMGHRPRAAKGQEETFADDLANLVQYTADAVNRAPVVTIMGHVDHGKTSLLDYIRRAKVAAGEAGGITQHIGAYHVDTPKGMITFLDTPGHAAFSAMRARGAQATDIVVIVVASDDGVMPQTQEAINHARASEVPIIVAVTKMDKEQADPDRVKNDLSQLGVISEEWGGDYQFCYVSAHTGDGVDELLDSILLQAELLELKASPVGPARGVVIESRVEKGRGPVTSVLIQEGQLNIGDMMLAGAHFGRTRAMVDENGKPIKTAGPSIPVEILGLDGAPESGEQFMIVADEKKAREVADFRQTRDRDLKLKRAQSSKLENLFENLGEKESKQVNIILKTDVRGTLEALIGSLNDLSTDEVKVNIVSGGVGAINESDVNLAMTSEGVLLGFNVRADSAAKRLCEREGIDLRYYSVIYELIDDVRAAMSGLLEPERREEIVGVAQVREVFRSTKFGAVAGCMVIEGTLRRNLPIRVLRDEVVIFEGQLESLRRFKDDVQEVRNGMECGLAVKSYNDVKAGDKIEVFEVRVVARTL</sequence>
<feature type="binding site" evidence="9">
    <location>
        <begin position="419"/>
        <end position="426"/>
    </location>
    <ligand>
        <name>GTP</name>
        <dbReference type="ChEBI" id="CHEBI:37565"/>
    </ligand>
</feature>
<evidence type="ECO:0000256" key="1">
    <source>
        <dbReference type="ARBA" id="ARBA00004496"/>
    </source>
</evidence>
<dbReference type="InterPro" id="IPR009000">
    <property type="entry name" value="Transl_B-barrel_sf"/>
</dbReference>
<name>A0ABV4AE23_9GAMM</name>
<dbReference type="InterPro" id="IPR004161">
    <property type="entry name" value="EFTu-like_2"/>
</dbReference>
<keyword evidence="5 9" id="KW-0396">Initiation factor</keyword>
<feature type="region of interest" description="G-domain" evidence="9">
    <location>
        <begin position="413"/>
        <end position="561"/>
    </location>
</feature>
<organism evidence="14 15">
    <name type="scientific">Isoalcanivorax beigongshangi</name>
    <dbReference type="NCBI Taxonomy" id="3238810"/>
    <lineage>
        <taxon>Bacteria</taxon>
        <taxon>Pseudomonadati</taxon>
        <taxon>Pseudomonadota</taxon>
        <taxon>Gammaproteobacteria</taxon>
        <taxon>Oceanospirillales</taxon>
        <taxon>Alcanivoracaceae</taxon>
        <taxon>Isoalcanivorax</taxon>
    </lineage>
</organism>
<evidence type="ECO:0000256" key="9">
    <source>
        <dbReference type="HAMAP-Rule" id="MF_00100"/>
    </source>
</evidence>
<evidence type="ECO:0000256" key="5">
    <source>
        <dbReference type="ARBA" id="ARBA00022540"/>
    </source>
</evidence>
<keyword evidence="4 9" id="KW-0963">Cytoplasm</keyword>
<dbReference type="Gene3D" id="3.30.56.50">
    <property type="entry name" value="Putative DNA-binding domain, N-terminal subdomain of bacterial translation initiation factor IF2"/>
    <property type="match status" value="1"/>
</dbReference>
<dbReference type="PROSITE" id="PS51722">
    <property type="entry name" value="G_TR_2"/>
    <property type="match status" value="1"/>
</dbReference>
<dbReference type="SUPFAM" id="SSF52156">
    <property type="entry name" value="Initiation factor IF2/eIF5b, domain 3"/>
    <property type="match status" value="1"/>
</dbReference>
<dbReference type="CDD" id="cd03702">
    <property type="entry name" value="IF2_mtIF2_II"/>
    <property type="match status" value="1"/>
</dbReference>
<dbReference type="EMBL" id="JBGCUO010000001">
    <property type="protein sequence ID" value="MEY1660895.1"/>
    <property type="molecule type" value="Genomic_DNA"/>
</dbReference>
<reference evidence="14 15" key="1">
    <citation type="submission" date="2024-07" db="EMBL/GenBank/DDBJ databases">
        <authorList>
            <person name="Ren Q."/>
        </authorList>
    </citation>
    <scope>NUCLEOTIDE SEQUENCE [LARGE SCALE GENOMIC DNA]</scope>
    <source>
        <strain evidence="14 15">REN37</strain>
    </source>
</reference>
<comment type="similarity">
    <text evidence="2 9 10">Belongs to the TRAFAC class translation factor GTPase superfamily. Classic translation factor GTPase family. IF-2 subfamily.</text>
</comment>
<dbReference type="InterPro" id="IPR053905">
    <property type="entry name" value="EF-G-like_DII"/>
</dbReference>
<accession>A0ABV4AE23</accession>
<dbReference type="Gene3D" id="3.40.50.10050">
    <property type="entry name" value="Translation initiation factor IF- 2, domain 3"/>
    <property type="match status" value="1"/>
</dbReference>
<dbReference type="HAMAP" id="MF_00100_B">
    <property type="entry name" value="IF_2_B"/>
    <property type="match status" value="1"/>
</dbReference>
<keyword evidence="7 9" id="KW-0648">Protein biosynthesis</keyword>
<dbReference type="InterPro" id="IPR000178">
    <property type="entry name" value="TF_IF2_bacterial-like"/>
</dbReference>
<dbReference type="CDD" id="cd03692">
    <property type="entry name" value="mtIF2_IVc"/>
    <property type="match status" value="1"/>
</dbReference>
<proteinExistence type="inferred from homology"/>
<feature type="compositionally biased region" description="Basic and acidic residues" evidence="12">
    <location>
        <begin position="189"/>
        <end position="255"/>
    </location>
</feature>
<dbReference type="Pfam" id="PF00009">
    <property type="entry name" value="GTP_EFTU"/>
    <property type="match status" value="1"/>
</dbReference>